<sequence length="530" mass="59793">MSSPTKKLNRSVIFWLCSGLLFGVGFHDDLLRMEQIWRTSAEYEYGFLIPLAVAWMVWRKRDALQHAPPAGSWWGVLILIIALAASTLGNMLLSRTMILYGFMLALFGTAWASMGWCRFKHIAMPLVFLLFMVPLPWFIYDWLSLSLQFISSEWGVAFIRACDVDVYLNGNVIDLGEHKLEVAEACNGLRYLFPLTVISSLAAYLFPAPLWKRAIILLSSIPIAVVMNSLRIGVTGVLVDRWGIEMAEGLFHDLEGWVIYGISIGLLLLEIRILGGFVLAQDLTSRKSGSLTLSHSGRRKAQPQALVTLTLLSVFAVYMHTAHYEKQQSGIHATVSKHLERTRFAFFPEEVGDWQGVLRQLPDRTLRSLNPEDYLLMDFHNSSGDIVNLHMAYYVDKTSGSWIHSPQYCLPAHGSKQLLMEQVSLKLGDGRSLTLNRLESLEGTEKVIAYFWFRLQGLDTPVDSSTDFLTRVRYLRDQYSQKRTDGALIRIMGAVAPAEAVAAADSRILGFIKNIYPLIEVHIPRKPHGR</sequence>
<evidence type="ECO:0000256" key="4">
    <source>
        <dbReference type="ARBA" id="ARBA00022692"/>
    </source>
</evidence>
<dbReference type="NCBIfam" id="TIGR02914">
    <property type="entry name" value="EpsI_fam"/>
    <property type="match status" value="1"/>
</dbReference>
<accession>A0A1Y2K750</accession>
<evidence type="ECO:0000313" key="11">
    <source>
        <dbReference type="Proteomes" id="UP000194003"/>
    </source>
</evidence>
<evidence type="ECO:0000256" key="6">
    <source>
        <dbReference type="ARBA" id="ARBA00022989"/>
    </source>
</evidence>
<feature type="transmembrane region" description="Helical" evidence="8">
    <location>
        <begin position="257"/>
        <end position="280"/>
    </location>
</feature>
<dbReference type="InterPro" id="IPR019127">
    <property type="entry name" value="Exosortase"/>
</dbReference>
<feature type="transmembrane region" description="Helical" evidence="8">
    <location>
        <begin position="98"/>
        <end position="117"/>
    </location>
</feature>
<keyword evidence="6 8" id="KW-1133">Transmembrane helix</keyword>
<evidence type="ECO:0000256" key="5">
    <source>
        <dbReference type="ARBA" id="ARBA00022801"/>
    </source>
</evidence>
<dbReference type="InterPro" id="IPR026491">
    <property type="entry name" value="ExosortD_VPLPA"/>
</dbReference>
<reference evidence="10 11" key="1">
    <citation type="journal article" date="2016" name="BMC Genomics">
        <title>Combined genomic and structural analyses of a cultured magnetotactic bacterium reveals its niche adaptation to a dynamic environment.</title>
        <authorList>
            <person name="Araujo A.C."/>
            <person name="Morillo V."/>
            <person name="Cypriano J."/>
            <person name="Teixeira L.C."/>
            <person name="Leao P."/>
            <person name="Lyra S."/>
            <person name="Almeida L.G."/>
            <person name="Bazylinski D.A."/>
            <person name="Vasconcellos A.T."/>
            <person name="Abreu F."/>
            <person name="Lins U."/>
        </authorList>
    </citation>
    <scope>NUCLEOTIDE SEQUENCE [LARGE SCALE GENOMIC DNA]</scope>
    <source>
        <strain evidence="10 11">IT-1</strain>
    </source>
</reference>
<feature type="transmembrane region" description="Helical" evidence="8">
    <location>
        <begin position="70"/>
        <end position="92"/>
    </location>
</feature>
<feature type="transmembrane region" description="Helical" evidence="8">
    <location>
        <begin position="12"/>
        <end position="31"/>
    </location>
</feature>
<keyword evidence="3" id="KW-0645">Protease</keyword>
<feature type="transmembrane region" description="Helical" evidence="8">
    <location>
        <begin position="301"/>
        <end position="319"/>
    </location>
</feature>
<dbReference type="GO" id="GO:0008233">
    <property type="term" value="F:peptidase activity"/>
    <property type="evidence" value="ECO:0007669"/>
    <property type="project" value="UniProtKB-KW"/>
</dbReference>
<dbReference type="GO" id="GO:0006508">
    <property type="term" value="P:proteolysis"/>
    <property type="evidence" value="ECO:0007669"/>
    <property type="project" value="UniProtKB-KW"/>
</dbReference>
<dbReference type="NCBIfam" id="TIGR04152">
    <property type="entry name" value="exosort_VPLPA"/>
    <property type="match status" value="1"/>
</dbReference>
<evidence type="ECO:0000256" key="2">
    <source>
        <dbReference type="ARBA" id="ARBA00022475"/>
    </source>
</evidence>
<keyword evidence="2" id="KW-1003">Cell membrane</keyword>
<evidence type="ECO:0000259" key="9">
    <source>
        <dbReference type="Pfam" id="PF11984"/>
    </source>
</evidence>
<evidence type="ECO:0000313" key="10">
    <source>
        <dbReference type="EMBL" id="OSM04182.1"/>
    </source>
</evidence>
<feature type="transmembrane region" description="Helical" evidence="8">
    <location>
        <begin position="214"/>
        <end position="237"/>
    </location>
</feature>
<keyword evidence="4 8" id="KW-0812">Transmembrane</keyword>
<dbReference type="EMBL" id="LVJN01000019">
    <property type="protein sequence ID" value="OSM04182.1"/>
    <property type="molecule type" value="Genomic_DNA"/>
</dbReference>
<comment type="caution">
    <text evidence="10">The sequence shown here is derived from an EMBL/GenBank/DDBJ whole genome shotgun (WGS) entry which is preliminary data.</text>
</comment>
<dbReference type="GO" id="GO:0005886">
    <property type="term" value="C:plasma membrane"/>
    <property type="evidence" value="ECO:0007669"/>
    <property type="project" value="UniProtKB-SubCell"/>
</dbReference>
<feature type="transmembrane region" description="Helical" evidence="8">
    <location>
        <begin position="43"/>
        <end position="58"/>
    </location>
</feature>
<dbReference type="Pfam" id="PF09721">
    <property type="entry name" value="Exosortase_EpsH"/>
    <property type="match status" value="1"/>
</dbReference>
<feature type="transmembrane region" description="Helical" evidence="8">
    <location>
        <begin position="122"/>
        <end position="140"/>
    </location>
</feature>
<name>A0A1Y2K750_9PROT</name>
<keyword evidence="5" id="KW-0378">Hydrolase</keyword>
<dbReference type="RefSeq" id="WP_085442290.1">
    <property type="nucleotide sequence ID" value="NZ_LVJN01000019.1"/>
</dbReference>
<evidence type="ECO:0000256" key="8">
    <source>
        <dbReference type="SAM" id="Phobius"/>
    </source>
</evidence>
<dbReference type="NCBIfam" id="TIGR04178">
    <property type="entry name" value="exo_archaeo"/>
    <property type="match status" value="1"/>
</dbReference>
<dbReference type="InterPro" id="IPR014263">
    <property type="entry name" value="Methanolan_biosynth_EpsI"/>
</dbReference>
<proteinExistence type="predicted"/>
<evidence type="ECO:0000256" key="7">
    <source>
        <dbReference type="ARBA" id="ARBA00023136"/>
    </source>
</evidence>
<dbReference type="Proteomes" id="UP000194003">
    <property type="component" value="Unassembled WGS sequence"/>
</dbReference>
<feature type="transmembrane region" description="Helical" evidence="8">
    <location>
        <begin position="188"/>
        <end position="207"/>
    </location>
</feature>
<dbReference type="STRING" id="1434232.MAIT1_04034"/>
<dbReference type="AlphaFoldDB" id="A0A1Y2K750"/>
<keyword evidence="7 8" id="KW-0472">Membrane</keyword>
<comment type="subcellular location">
    <subcellularLocation>
        <location evidence="1">Cell membrane</location>
        <topology evidence="1">Multi-pass membrane protein</topology>
    </subcellularLocation>
</comment>
<dbReference type="InterPro" id="IPR026392">
    <property type="entry name" value="Exo/Archaeosortase_dom"/>
</dbReference>
<organism evidence="10 11">
    <name type="scientific">Magnetofaba australis IT-1</name>
    <dbReference type="NCBI Taxonomy" id="1434232"/>
    <lineage>
        <taxon>Bacteria</taxon>
        <taxon>Pseudomonadati</taxon>
        <taxon>Pseudomonadota</taxon>
        <taxon>Magnetococcia</taxon>
        <taxon>Magnetococcales</taxon>
        <taxon>Magnetococcaceae</taxon>
        <taxon>Magnetofaba</taxon>
    </lineage>
</organism>
<dbReference type="NCBIfam" id="TIGR02602">
    <property type="entry name" value="8TM_EpsH"/>
    <property type="match status" value="1"/>
</dbReference>
<evidence type="ECO:0000256" key="1">
    <source>
        <dbReference type="ARBA" id="ARBA00004651"/>
    </source>
</evidence>
<gene>
    <name evidence="10" type="ORF">MAIT1_04034</name>
</gene>
<dbReference type="InterPro" id="IPR013426">
    <property type="entry name" value="EpsH-like"/>
</dbReference>
<dbReference type="Pfam" id="PF11984">
    <property type="entry name" value="DUF3485"/>
    <property type="match status" value="1"/>
</dbReference>
<keyword evidence="11" id="KW-1185">Reference proteome</keyword>
<evidence type="ECO:0000256" key="3">
    <source>
        <dbReference type="ARBA" id="ARBA00022670"/>
    </source>
</evidence>
<protein>
    <submittedName>
        <fullName evidence="10">Putative eight transmembrane protein EpsH</fullName>
    </submittedName>
</protein>
<feature type="domain" description="Methanolan biosynthesis EpsI" evidence="9">
    <location>
        <begin position="309"/>
        <end position="520"/>
    </location>
</feature>